<dbReference type="Proteomes" id="UP000253647">
    <property type="component" value="Unassembled WGS sequence"/>
</dbReference>
<dbReference type="Pfam" id="PF17891">
    <property type="entry name" value="FluMu_N"/>
    <property type="match status" value="1"/>
</dbReference>
<feature type="compositionally biased region" description="Polar residues" evidence="1">
    <location>
        <begin position="37"/>
        <end position="60"/>
    </location>
</feature>
<feature type="domain" description="Mu-like prophage FluMu N-terminal" evidence="2">
    <location>
        <begin position="104"/>
        <end position="143"/>
    </location>
</feature>
<evidence type="ECO:0000313" key="3">
    <source>
        <dbReference type="EMBL" id="RCW62629.1"/>
    </source>
</evidence>
<dbReference type="Gene3D" id="3.40.5.80">
    <property type="match status" value="1"/>
</dbReference>
<dbReference type="EMBL" id="QPJI01000023">
    <property type="protein sequence ID" value="RCW62629.1"/>
    <property type="molecule type" value="Genomic_DNA"/>
</dbReference>
<accession>A0A368X4K8</accession>
<name>A0A368X4K8_MARNT</name>
<dbReference type="AlphaFoldDB" id="A0A368X4K8"/>
<comment type="caution">
    <text evidence="3">The sequence shown here is derived from an EMBL/GenBank/DDBJ whole genome shotgun (WGS) entry which is preliminary data.</text>
</comment>
<dbReference type="SUPFAM" id="SSF160059">
    <property type="entry name" value="PriA/YqbF domain"/>
    <property type="match status" value="1"/>
</dbReference>
<evidence type="ECO:0000313" key="4">
    <source>
        <dbReference type="Proteomes" id="UP000253647"/>
    </source>
</evidence>
<feature type="region of interest" description="Disordered" evidence="1">
    <location>
        <begin position="1"/>
        <end position="104"/>
    </location>
</feature>
<organism evidence="3 4">
    <name type="scientific">Marinobacter nauticus</name>
    <name type="common">Marinobacter hydrocarbonoclasticus</name>
    <name type="synonym">Marinobacter aquaeolei</name>
    <dbReference type="NCBI Taxonomy" id="2743"/>
    <lineage>
        <taxon>Bacteria</taxon>
        <taxon>Pseudomonadati</taxon>
        <taxon>Pseudomonadota</taxon>
        <taxon>Gammaproteobacteria</taxon>
        <taxon>Pseudomonadales</taxon>
        <taxon>Marinobacteraceae</taxon>
        <taxon>Marinobacter</taxon>
    </lineage>
</organism>
<sequence>MAATKTSKAKTTKPATKAAEGNTSEKDNAPVQDATEVKNTAQGEENNQVQDTAGNEQASPADNGGDNGDTQDPQAKPEGNTGKEKDNPPPAQESTKRIAVKSMTPSFRRAGFEFSRTERILDVRRLTDEQLQAIQEEPRLVVRPVGQED</sequence>
<dbReference type="RefSeq" id="WP_114435511.1">
    <property type="nucleotide sequence ID" value="NZ_QPJI01000023.1"/>
</dbReference>
<evidence type="ECO:0000259" key="2">
    <source>
        <dbReference type="Pfam" id="PF17891"/>
    </source>
</evidence>
<evidence type="ECO:0000256" key="1">
    <source>
        <dbReference type="SAM" id="MobiDB-lite"/>
    </source>
</evidence>
<proteinExistence type="predicted"/>
<gene>
    <name evidence="3" type="ORF">DET61_12331</name>
</gene>
<reference evidence="3 4" key="1">
    <citation type="submission" date="2018-07" db="EMBL/GenBank/DDBJ databases">
        <title>Freshwater and sediment microbial communities from various areas in North America, analyzing microbe dynamics in response to fracking.</title>
        <authorList>
            <person name="Lamendella R."/>
        </authorList>
    </citation>
    <scope>NUCLEOTIDE SEQUENCE [LARGE SCALE GENOMIC DNA]</scope>
    <source>
        <strain evidence="3 4">105B</strain>
    </source>
</reference>
<dbReference type="InterPro" id="IPR041227">
    <property type="entry name" value="FluMu_N"/>
</dbReference>
<protein>
    <recommendedName>
        <fullName evidence="2">Mu-like prophage FluMu N-terminal domain-containing protein</fullName>
    </recommendedName>
</protein>